<keyword evidence="3" id="KW-1185">Reference proteome</keyword>
<evidence type="ECO:0000256" key="1">
    <source>
        <dbReference type="SAM" id="SignalP"/>
    </source>
</evidence>
<dbReference type="Proteomes" id="UP000593564">
    <property type="component" value="Unassembled WGS sequence"/>
</dbReference>
<protein>
    <submittedName>
        <fullName evidence="2">Uncharacterized protein</fullName>
    </submittedName>
</protein>
<dbReference type="AlphaFoldDB" id="A0A7J7FSG6"/>
<feature type="signal peptide" evidence="1">
    <location>
        <begin position="1"/>
        <end position="17"/>
    </location>
</feature>
<keyword evidence="1" id="KW-0732">Signal</keyword>
<evidence type="ECO:0000313" key="3">
    <source>
        <dbReference type="Proteomes" id="UP000593564"/>
    </source>
</evidence>
<gene>
    <name evidence="2" type="ORF">HYC85_031521</name>
</gene>
<feature type="chain" id="PRO_5029614560" evidence="1">
    <location>
        <begin position="18"/>
        <end position="102"/>
    </location>
</feature>
<name>A0A7J7FSG6_CAMSI</name>
<reference evidence="3" key="1">
    <citation type="journal article" date="2020" name="Nat. Commun.">
        <title>Genome assembly of wild tea tree DASZ reveals pedigree and selection history of tea varieties.</title>
        <authorList>
            <person name="Zhang W."/>
            <person name="Zhang Y."/>
            <person name="Qiu H."/>
            <person name="Guo Y."/>
            <person name="Wan H."/>
            <person name="Zhang X."/>
            <person name="Scossa F."/>
            <person name="Alseekh S."/>
            <person name="Zhang Q."/>
            <person name="Wang P."/>
            <person name="Xu L."/>
            <person name="Schmidt M.H."/>
            <person name="Jia X."/>
            <person name="Li D."/>
            <person name="Zhu A."/>
            <person name="Guo F."/>
            <person name="Chen W."/>
            <person name="Ni D."/>
            <person name="Usadel B."/>
            <person name="Fernie A.R."/>
            <person name="Wen W."/>
        </authorList>
    </citation>
    <scope>NUCLEOTIDE SEQUENCE [LARGE SCALE GENOMIC DNA]</scope>
    <source>
        <strain evidence="3">cv. G240</strain>
    </source>
</reference>
<reference evidence="2 3" key="2">
    <citation type="submission" date="2020-07" db="EMBL/GenBank/DDBJ databases">
        <title>Genome assembly of wild tea tree DASZ reveals pedigree and selection history of tea varieties.</title>
        <authorList>
            <person name="Zhang W."/>
        </authorList>
    </citation>
    <scope>NUCLEOTIDE SEQUENCE [LARGE SCALE GENOMIC DNA]</scope>
    <source>
        <strain evidence="3">cv. G240</strain>
        <tissue evidence="2">Leaf</tissue>
    </source>
</reference>
<evidence type="ECO:0000313" key="2">
    <source>
        <dbReference type="EMBL" id="KAF5930648.1"/>
    </source>
</evidence>
<sequence>MCLCLLVSLCDLGSGECLSPLNLQRQNGICRGSSLAPKSRKGFPSPISLTKKNESVVQTPFDPGKGEIRKIKSQKEEKTIELVSEIAAGCSVRKKGEEEREK</sequence>
<organism evidence="2 3">
    <name type="scientific">Camellia sinensis</name>
    <name type="common">Tea plant</name>
    <name type="synonym">Thea sinensis</name>
    <dbReference type="NCBI Taxonomy" id="4442"/>
    <lineage>
        <taxon>Eukaryota</taxon>
        <taxon>Viridiplantae</taxon>
        <taxon>Streptophyta</taxon>
        <taxon>Embryophyta</taxon>
        <taxon>Tracheophyta</taxon>
        <taxon>Spermatophyta</taxon>
        <taxon>Magnoliopsida</taxon>
        <taxon>eudicotyledons</taxon>
        <taxon>Gunneridae</taxon>
        <taxon>Pentapetalae</taxon>
        <taxon>asterids</taxon>
        <taxon>Ericales</taxon>
        <taxon>Theaceae</taxon>
        <taxon>Camellia</taxon>
    </lineage>
</organism>
<accession>A0A7J7FSG6</accession>
<comment type="caution">
    <text evidence="2">The sequence shown here is derived from an EMBL/GenBank/DDBJ whole genome shotgun (WGS) entry which is preliminary data.</text>
</comment>
<dbReference type="EMBL" id="JACBKZ010000015">
    <property type="protein sequence ID" value="KAF5930648.1"/>
    <property type="molecule type" value="Genomic_DNA"/>
</dbReference>
<proteinExistence type="predicted"/>